<dbReference type="Pfam" id="PF13440">
    <property type="entry name" value="Polysacc_synt_3"/>
    <property type="match status" value="1"/>
</dbReference>
<feature type="transmembrane region" description="Helical" evidence="7">
    <location>
        <begin position="200"/>
        <end position="220"/>
    </location>
</feature>
<dbReference type="RefSeq" id="WP_160773390.1">
    <property type="nucleotide sequence ID" value="NZ_WTYV01000010.1"/>
</dbReference>
<evidence type="ECO:0000256" key="4">
    <source>
        <dbReference type="ARBA" id="ARBA00022692"/>
    </source>
</evidence>
<accession>A0A844Z282</accession>
<dbReference type="OrthoDB" id="7356923at2"/>
<keyword evidence="6 7" id="KW-0472">Membrane</keyword>
<evidence type="ECO:0000256" key="3">
    <source>
        <dbReference type="ARBA" id="ARBA00022475"/>
    </source>
</evidence>
<proteinExistence type="inferred from homology"/>
<feature type="transmembrane region" description="Helical" evidence="7">
    <location>
        <begin position="321"/>
        <end position="339"/>
    </location>
</feature>
<comment type="subcellular location">
    <subcellularLocation>
        <location evidence="1">Cell membrane</location>
        <topology evidence="1">Multi-pass membrane protein</topology>
    </subcellularLocation>
</comment>
<gene>
    <name evidence="8" type="ORF">GRI99_17715</name>
</gene>
<feature type="transmembrane region" description="Helical" evidence="7">
    <location>
        <begin position="240"/>
        <end position="267"/>
    </location>
</feature>
<dbReference type="GO" id="GO:0005886">
    <property type="term" value="C:plasma membrane"/>
    <property type="evidence" value="ECO:0007669"/>
    <property type="project" value="UniProtKB-SubCell"/>
</dbReference>
<dbReference type="PANTHER" id="PTHR30250">
    <property type="entry name" value="PST FAMILY PREDICTED COLANIC ACID TRANSPORTER"/>
    <property type="match status" value="1"/>
</dbReference>
<evidence type="ECO:0000313" key="8">
    <source>
        <dbReference type="EMBL" id="MXO73458.1"/>
    </source>
</evidence>
<feature type="transmembrane region" description="Helical" evidence="7">
    <location>
        <begin position="167"/>
        <end position="188"/>
    </location>
</feature>
<comment type="similarity">
    <text evidence="2">Belongs to the polysaccharide synthase family.</text>
</comment>
<feature type="transmembrane region" description="Helical" evidence="7">
    <location>
        <begin position="108"/>
        <end position="133"/>
    </location>
</feature>
<keyword evidence="9" id="KW-1185">Reference proteome</keyword>
<feature type="transmembrane region" description="Helical" evidence="7">
    <location>
        <begin position="12"/>
        <end position="32"/>
    </location>
</feature>
<keyword evidence="5 7" id="KW-1133">Transmembrane helix</keyword>
<evidence type="ECO:0000313" key="9">
    <source>
        <dbReference type="Proteomes" id="UP000466966"/>
    </source>
</evidence>
<feature type="transmembrane region" description="Helical" evidence="7">
    <location>
        <begin position="140"/>
        <end position="161"/>
    </location>
</feature>
<organism evidence="8 9">
    <name type="scientific">Alteraurantiacibacter buctensis</name>
    <dbReference type="NCBI Taxonomy" id="1503981"/>
    <lineage>
        <taxon>Bacteria</taxon>
        <taxon>Pseudomonadati</taxon>
        <taxon>Pseudomonadota</taxon>
        <taxon>Alphaproteobacteria</taxon>
        <taxon>Sphingomonadales</taxon>
        <taxon>Erythrobacteraceae</taxon>
        <taxon>Alteraurantiacibacter</taxon>
    </lineage>
</organism>
<dbReference type="AlphaFoldDB" id="A0A844Z282"/>
<name>A0A844Z282_9SPHN</name>
<evidence type="ECO:0000256" key="1">
    <source>
        <dbReference type="ARBA" id="ARBA00004651"/>
    </source>
</evidence>
<feature type="transmembrane region" description="Helical" evidence="7">
    <location>
        <begin position="351"/>
        <end position="374"/>
    </location>
</feature>
<feature type="transmembrane region" description="Helical" evidence="7">
    <location>
        <begin position="416"/>
        <end position="434"/>
    </location>
</feature>
<feature type="transmembrane region" description="Helical" evidence="7">
    <location>
        <begin position="386"/>
        <end position="404"/>
    </location>
</feature>
<reference evidence="8 9" key="1">
    <citation type="submission" date="2019-12" db="EMBL/GenBank/DDBJ databases">
        <title>Genomic-based taxomic classification of the family Erythrobacteraceae.</title>
        <authorList>
            <person name="Xu L."/>
        </authorList>
    </citation>
    <scope>NUCLEOTIDE SEQUENCE [LARGE SCALE GENOMIC DNA]</scope>
    <source>
        <strain evidence="8 9">M0322</strain>
    </source>
</reference>
<feature type="transmembrane region" description="Helical" evidence="7">
    <location>
        <begin position="38"/>
        <end position="57"/>
    </location>
</feature>
<dbReference type="Proteomes" id="UP000466966">
    <property type="component" value="Unassembled WGS sequence"/>
</dbReference>
<comment type="caution">
    <text evidence="8">The sequence shown here is derived from an EMBL/GenBank/DDBJ whole genome shotgun (WGS) entry which is preliminary data.</text>
</comment>
<evidence type="ECO:0000256" key="2">
    <source>
        <dbReference type="ARBA" id="ARBA00007430"/>
    </source>
</evidence>
<feature type="transmembrane region" description="Helical" evidence="7">
    <location>
        <begin position="440"/>
        <end position="461"/>
    </location>
</feature>
<sequence length="486" mass="51129">MSIRRAALWSVAAQYASFAIQFATSVIISRLFLLPADVGLFSIALAAAMVVSIFQDMGISRFVTGQPQMRMEHVRDYAAVATGIGWAVAAVVALAARPLESFYGEAGLASLVLIIAASYVALPLGIVPAALLTRRMDFRALFFANAGSALVGGMVAVATAANGAGPASLAWGMLATALTKLVVVQVLMPVLPRWPRAYEIVRPMLGFGGASFILSLSGSVGMRSQDLIVGRLLGVTATGLFTRAGALAGQMSMLVVGAINAVFYPAFAKKRDAGEPLAAPYLHLVACNTALQWPAALGLALAAEPVVLLLYGPNWIEVAPLLRWTAIAEMFFIAIPLQMDIPILLGRIRTLVWVNLIDTALTVGLLATFCLWGVEAAAMSRIATGAVWFAIYAALLGHLLAMPWGQAALTYGKSGLCALAAGTPLAATQWFGWFGADMGLATLLGLVAAGVLCWLAALVLVRHPFLAEVHIALAQVKRPRPVRPQA</sequence>
<keyword evidence="3" id="KW-1003">Cell membrane</keyword>
<keyword evidence="4 7" id="KW-0812">Transmembrane</keyword>
<dbReference type="EMBL" id="WTYV01000010">
    <property type="protein sequence ID" value="MXO73458.1"/>
    <property type="molecule type" value="Genomic_DNA"/>
</dbReference>
<dbReference type="PANTHER" id="PTHR30250:SF10">
    <property type="entry name" value="LIPOPOLYSACCHARIDE BIOSYNTHESIS PROTEIN WZXC"/>
    <property type="match status" value="1"/>
</dbReference>
<evidence type="ECO:0000256" key="7">
    <source>
        <dbReference type="SAM" id="Phobius"/>
    </source>
</evidence>
<feature type="transmembrane region" description="Helical" evidence="7">
    <location>
        <begin position="279"/>
        <end position="301"/>
    </location>
</feature>
<protein>
    <submittedName>
        <fullName evidence="8">Oligosaccharide flippase family protein</fullName>
    </submittedName>
</protein>
<feature type="transmembrane region" description="Helical" evidence="7">
    <location>
        <begin position="77"/>
        <end position="96"/>
    </location>
</feature>
<evidence type="ECO:0000256" key="6">
    <source>
        <dbReference type="ARBA" id="ARBA00023136"/>
    </source>
</evidence>
<dbReference type="InterPro" id="IPR050833">
    <property type="entry name" value="Poly_Biosynth_Transport"/>
</dbReference>
<evidence type="ECO:0000256" key="5">
    <source>
        <dbReference type="ARBA" id="ARBA00022989"/>
    </source>
</evidence>